<evidence type="ECO:0000256" key="3">
    <source>
        <dbReference type="ARBA" id="ARBA00022679"/>
    </source>
</evidence>
<dbReference type="GO" id="GO:0004479">
    <property type="term" value="F:methionyl-tRNA formyltransferase activity"/>
    <property type="evidence" value="ECO:0007669"/>
    <property type="project" value="UniProtKB-EC"/>
</dbReference>
<sequence length="310" mass="34476">MNIIFAAASSFSEQTLITLTTLDHEIVAVLTQPDRQSGRGLKKTKNPIKKLAQKFDLPVLEYESLTSPEAYKTIKKLAPDLLLTMAYGEYVPNKILKIPHCETVNIHPSLLPQWRGASPIQSAILNGDKKTGTCLTRMVNEVDAGPIFISYETEIGAHETAGVLSDRLAKLSAKLIKNSLDDILNKKISPTEQAHENAVYAPKIKKTDALITWSLPALKLLRQIKAFNPWPVSYSWIKGKHFRIWDAELKNQDNVKHPPGKIVEIRDKDILVATGEKILALTQVQLEGKKKINAAEFARGFDCQGITLGH</sequence>
<dbReference type="HAMAP" id="MF_00182">
    <property type="entry name" value="Formyl_trans"/>
    <property type="match status" value="1"/>
</dbReference>
<dbReference type="InterPro" id="IPR041711">
    <property type="entry name" value="Met-tRNA-FMT_N"/>
</dbReference>
<dbReference type="EC" id="2.1.2.9" evidence="2"/>
<dbReference type="Pfam" id="PF02911">
    <property type="entry name" value="Formyl_trans_C"/>
    <property type="match status" value="1"/>
</dbReference>
<dbReference type="CDD" id="cd08704">
    <property type="entry name" value="Met_tRNA_FMT_C"/>
    <property type="match status" value="1"/>
</dbReference>
<dbReference type="Gene3D" id="3.40.50.12230">
    <property type="match status" value="1"/>
</dbReference>
<dbReference type="InterPro" id="IPR002376">
    <property type="entry name" value="Formyl_transf_N"/>
</dbReference>
<dbReference type="AlphaFoldDB" id="A0A381WFP1"/>
<dbReference type="EMBL" id="UINC01011504">
    <property type="protein sequence ID" value="SVA50743.1"/>
    <property type="molecule type" value="Genomic_DNA"/>
</dbReference>
<evidence type="ECO:0000256" key="1">
    <source>
        <dbReference type="ARBA" id="ARBA00010699"/>
    </source>
</evidence>
<dbReference type="InterPro" id="IPR005793">
    <property type="entry name" value="Formyl_trans_C"/>
</dbReference>
<evidence type="ECO:0000256" key="4">
    <source>
        <dbReference type="ARBA" id="ARBA00022917"/>
    </source>
</evidence>
<evidence type="ECO:0000256" key="2">
    <source>
        <dbReference type="ARBA" id="ARBA00012261"/>
    </source>
</evidence>
<accession>A0A381WFP1</accession>
<name>A0A381WFP1_9ZZZZ</name>
<dbReference type="GO" id="GO:0005829">
    <property type="term" value="C:cytosol"/>
    <property type="evidence" value="ECO:0007669"/>
    <property type="project" value="TreeGrafter"/>
</dbReference>
<dbReference type="NCBIfam" id="TIGR00460">
    <property type="entry name" value="fmt"/>
    <property type="match status" value="1"/>
</dbReference>
<dbReference type="CDD" id="cd08646">
    <property type="entry name" value="FMT_core_Met-tRNA-FMT_N"/>
    <property type="match status" value="1"/>
</dbReference>
<feature type="domain" description="Formyl transferase N-terminal" evidence="5">
    <location>
        <begin position="3"/>
        <end position="176"/>
    </location>
</feature>
<feature type="domain" description="Formyl transferase C-terminal" evidence="6">
    <location>
        <begin position="203"/>
        <end position="301"/>
    </location>
</feature>
<dbReference type="PANTHER" id="PTHR11138:SF5">
    <property type="entry name" value="METHIONYL-TRNA FORMYLTRANSFERASE, MITOCHONDRIAL"/>
    <property type="match status" value="1"/>
</dbReference>
<proteinExistence type="inferred from homology"/>
<reference evidence="7" key="1">
    <citation type="submission" date="2018-05" db="EMBL/GenBank/DDBJ databases">
        <authorList>
            <person name="Lanie J.A."/>
            <person name="Ng W.-L."/>
            <person name="Kazmierczak K.M."/>
            <person name="Andrzejewski T.M."/>
            <person name="Davidsen T.M."/>
            <person name="Wayne K.J."/>
            <person name="Tettelin H."/>
            <person name="Glass J.I."/>
            <person name="Rusch D."/>
            <person name="Podicherti R."/>
            <person name="Tsui H.-C.T."/>
            <person name="Winkler M.E."/>
        </authorList>
    </citation>
    <scope>NUCLEOTIDE SEQUENCE</scope>
</reference>
<dbReference type="InterPro" id="IPR005794">
    <property type="entry name" value="Fmt"/>
</dbReference>
<evidence type="ECO:0000259" key="5">
    <source>
        <dbReference type="Pfam" id="PF00551"/>
    </source>
</evidence>
<comment type="similarity">
    <text evidence="1">Belongs to the Fmt family.</text>
</comment>
<keyword evidence="4" id="KW-0648">Protein biosynthesis</keyword>
<evidence type="ECO:0000259" key="6">
    <source>
        <dbReference type="Pfam" id="PF02911"/>
    </source>
</evidence>
<organism evidence="7">
    <name type="scientific">marine metagenome</name>
    <dbReference type="NCBI Taxonomy" id="408172"/>
    <lineage>
        <taxon>unclassified sequences</taxon>
        <taxon>metagenomes</taxon>
        <taxon>ecological metagenomes</taxon>
    </lineage>
</organism>
<evidence type="ECO:0000313" key="7">
    <source>
        <dbReference type="EMBL" id="SVA50743.1"/>
    </source>
</evidence>
<dbReference type="InterPro" id="IPR044135">
    <property type="entry name" value="Met-tRNA-FMT_C"/>
</dbReference>
<protein>
    <recommendedName>
        <fullName evidence="2">methionyl-tRNA formyltransferase</fullName>
        <ecNumber evidence="2">2.1.2.9</ecNumber>
    </recommendedName>
</protein>
<dbReference type="SUPFAM" id="SSF53328">
    <property type="entry name" value="Formyltransferase"/>
    <property type="match status" value="1"/>
</dbReference>
<dbReference type="InterPro" id="IPR036477">
    <property type="entry name" value="Formyl_transf_N_sf"/>
</dbReference>
<gene>
    <name evidence="7" type="ORF">METZ01_LOCUS103597</name>
</gene>
<dbReference type="SUPFAM" id="SSF50486">
    <property type="entry name" value="FMT C-terminal domain-like"/>
    <property type="match status" value="1"/>
</dbReference>
<dbReference type="Pfam" id="PF00551">
    <property type="entry name" value="Formyl_trans_N"/>
    <property type="match status" value="1"/>
</dbReference>
<dbReference type="PANTHER" id="PTHR11138">
    <property type="entry name" value="METHIONYL-TRNA FORMYLTRANSFERASE"/>
    <property type="match status" value="1"/>
</dbReference>
<dbReference type="InterPro" id="IPR011034">
    <property type="entry name" value="Formyl_transferase-like_C_sf"/>
</dbReference>
<keyword evidence="3" id="KW-0808">Transferase</keyword>